<proteinExistence type="predicted"/>
<feature type="compositionally biased region" description="Polar residues" evidence="1">
    <location>
        <begin position="169"/>
        <end position="180"/>
    </location>
</feature>
<evidence type="ECO:0000256" key="1">
    <source>
        <dbReference type="SAM" id="MobiDB-lite"/>
    </source>
</evidence>
<comment type="caution">
    <text evidence="2">The sequence shown here is derived from an EMBL/GenBank/DDBJ whole genome shotgun (WGS) entry which is preliminary data.</text>
</comment>
<name>X6N132_RETFI</name>
<keyword evidence="3" id="KW-1185">Reference proteome</keyword>
<protein>
    <submittedName>
        <fullName evidence="2">Uncharacterized protein</fullName>
    </submittedName>
</protein>
<dbReference type="EMBL" id="ASPP01013469">
    <property type="protein sequence ID" value="ETO19623.1"/>
    <property type="molecule type" value="Genomic_DNA"/>
</dbReference>
<feature type="compositionally biased region" description="Low complexity" evidence="1">
    <location>
        <begin position="157"/>
        <end position="168"/>
    </location>
</feature>
<dbReference type="AlphaFoldDB" id="X6N132"/>
<dbReference type="Proteomes" id="UP000023152">
    <property type="component" value="Unassembled WGS sequence"/>
</dbReference>
<sequence>MCACGSESEENECLITSIKEDINCYWFGNQKSVTIWTSSWARIIDIWRQNASVYVFTAPKKDIIVGVEGGGARLLSKWNFRLPESQRSTPSGPFVLPRHCAHFFEDKQALIFVTAQKMREKNIRERERSEISELAKVIGGWKISLCIVSPEAKNKPKNTTSTTNTNKSRSPLANLASSVTDEIVDEEKNEKSNTSYKTKTSVVTTQFDKMFIF</sequence>
<evidence type="ECO:0000313" key="3">
    <source>
        <dbReference type="Proteomes" id="UP000023152"/>
    </source>
</evidence>
<feature type="region of interest" description="Disordered" evidence="1">
    <location>
        <begin position="153"/>
        <end position="197"/>
    </location>
</feature>
<evidence type="ECO:0000313" key="2">
    <source>
        <dbReference type="EMBL" id="ETO19623.1"/>
    </source>
</evidence>
<reference evidence="2 3" key="1">
    <citation type="journal article" date="2013" name="Curr. Biol.">
        <title>The Genome of the Foraminiferan Reticulomyxa filosa.</title>
        <authorList>
            <person name="Glockner G."/>
            <person name="Hulsmann N."/>
            <person name="Schleicher M."/>
            <person name="Noegel A.A."/>
            <person name="Eichinger L."/>
            <person name="Gallinger C."/>
            <person name="Pawlowski J."/>
            <person name="Sierra R."/>
            <person name="Euteneuer U."/>
            <person name="Pillet L."/>
            <person name="Moustafa A."/>
            <person name="Platzer M."/>
            <person name="Groth M."/>
            <person name="Szafranski K."/>
            <person name="Schliwa M."/>
        </authorList>
    </citation>
    <scope>NUCLEOTIDE SEQUENCE [LARGE SCALE GENOMIC DNA]</scope>
</reference>
<accession>X6N132</accession>
<organism evidence="2 3">
    <name type="scientific">Reticulomyxa filosa</name>
    <dbReference type="NCBI Taxonomy" id="46433"/>
    <lineage>
        <taxon>Eukaryota</taxon>
        <taxon>Sar</taxon>
        <taxon>Rhizaria</taxon>
        <taxon>Retaria</taxon>
        <taxon>Foraminifera</taxon>
        <taxon>Monothalamids</taxon>
        <taxon>Reticulomyxidae</taxon>
        <taxon>Reticulomyxa</taxon>
    </lineage>
</organism>
<gene>
    <name evidence="2" type="ORF">RFI_17607</name>
</gene>